<name>A0A9D1QZE4_9BACT</name>
<reference evidence="2" key="1">
    <citation type="journal article" date="2021" name="PeerJ">
        <title>Extensive microbial diversity within the chicken gut microbiome revealed by metagenomics and culture.</title>
        <authorList>
            <person name="Gilroy R."/>
            <person name="Ravi A."/>
            <person name="Getino M."/>
            <person name="Pursley I."/>
            <person name="Horton D.L."/>
            <person name="Alikhan N.F."/>
            <person name="Baker D."/>
            <person name="Gharbi K."/>
            <person name="Hall N."/>
            <person name="Watson M."/>
            <person name="Adriaenssens E.M."/>
            <person name="Foster-Nyarko E."/>
            <person name="Jarju S."/>
            <person name="Secka A."/>
            <person name="Antonio M."/>
            <person name="Oren A."/>
            <person name="Chaudhuri R.R."/>
            <person name="La Ragione R."/>
            <person name="Hildebrand F."/>
            <person name="Pallen M.J."/>
        </authorList>
    </citation>
    <scope>NUCLEOTIDE SEQUENCE</scope>
    <source>
        <strain evidence="2">ChiSxjej5B17-1746</strain>
    </source>
</reference>
<dbReference type="InterPro" id="IPR005321">
    <property type="entry name" value="Peptidase_S58_DmpA"/>
</dbReference>
<evidence type="ECO:0000313" key="2">
    <source>
        <dbReference type="EMBL" id="HIW78861.1"/>
    </source>
</evidence>
<dbReference type="PANTHER" id="PTHR36512:SF3">
    <property type="entry name" value="BLR5678 PROTEIN"/>
    <property type="match status" value="1"/>
</dbReference>
<protein>
    <submittedName>
        <fullName evidence="2">P1 family peptidase</fullName>
    </submittedName>
</protein>
<dbReference type="InterPro" id="IPR016117">
    <property type="entry name" value="ArgJ-like_dom_sf"/>
</dbReference>
<evidence type="ECO:0000256" key="1">
    <source>
        <dbReference type="ARBA" id="ARBA00007068"/>
    </source>
</evidence>
<accession>A0A9D1QZE4</accession>
<organism evidence="2 3">
    <name type="scientific">Candidatus Bilophila faecipullorum</name>
    <dbReference type="NCBI Taxonomy" id="2838482"/>
    <lineage>
        <taxon>Bacteria</taxon>
        <taxon>Pseudomonadati</taxon>
        <taxon>Thermodesulfobacteriota</taxon>
        <taxon>Desulfovibrionia</taxon>
        <taxon>Desulfovibrionales</taxon>
        <taxon>Desulfovibrionaceae</taxon>
        <taxon>Bilophila</taxon>
    </lineage>
</organism>
<reference evidence="2" key="2">
    <citation type="submission" date="2021-04" db="EMBL/GenBank/DDBJ databases">
        <authorList>
            <person name="Gilroy R."/>
        </authorList>
    </citation>
    <scope>NUCLEOTIDE SEQUENCE</scope>
    <source>
        <strain evidence="2">ChiSxjej5B17-1746</strain>
    </source>
</reference>
<dbReference type="Pfam" id="PF03576">
    <property type="entry name" value="Peptidase_S58"/>
    <property type="match status" value="1"/>
</dbReference>
<comment type="caution">
    <text evidence="2">The sequence shown here is derived from an EMBL/GenBank/DDBJ whole genome shotgun (WGS) entry which is preliminary data.</text>
</comment>
<dbReference type="AlphaFoldDB" id="A0A9D1QZE4"/>
<proteinExistence type="inferred from homology"/>
<dbReference type="Gene3D" id="3.60.70.12">
    <property type="entry name" value="L-amino peptidase D-ALA esterase/amidase"/>
    <property type="match status" value="1"/>
</dbReference>
<dbReference type="PANTHER" id="PTHR36512">
    <property type="entry name" value="D-AMINOPEPTIDASE"/>
    <property type="match status" value="1"/>
</dbReference>
<gene>
    <name evidence="2" type="ORF">H9874_06930</name>
</gene>
<dbReference type="Proteomes" id="UP000824264">
    <property type="component" value="Unassembled WGS sequence"/>
</dbReference>
<dbReference type="EMBL" id="DXGI01000261">
    <property type="protein sequence ID" value="HIW78861.1"/>
    <property type="molecule type" value="Genomic_DNA"/>
</dbReference>
<comment type="similarity">
    <text evidence="1">Belongs to the peptidase S58 family.</text>
</comment>
<dbReference type="SUPFAM" id="SSF56266">
    <property type="entry name" value="DmpA/ArgJ-like"/>
    <property type="match status" value="1"/>
</dbReference>
<dbReference type="GO" id="GO:0004177">
    <property type="term" value="F:aminopeptidase activity"/>
    <property type="evidence" value="ECO:0007669"/>
    <property type="project" value="TreeGrafter"/>
</dbReference>
<evidence type="ECO:0000313" key="3">
    <source>
        <dbReference type="Proteomes" id="UP000824264"/>
    </source>
</evidence>
<sequence>MPECLFPRVGSLPSGPLDAITDVGEVRVGHCTLDAGAIQTGVTAILPNADPLLRKPLAACRVFNGFGKSVGLMQVAELGCLETPLALTNTFSVGEIATAQIRQAVAAHPEVGREWPTVNPLVLECNDGYLNDIQALAVREEHYLAACAAADRRFAQGSVGAGRGMSCFHLKGGIGSASRRADCAGTTFTVGALVLSNFGKPGHCLLAGRPVGKLLCERLAAQGGAGYPAREAAAPEKGSIIMVLATDAPLDIAQLGRLAQRAGNGLARTGSIYGHGSGDVAVAFSTAHALPWPEAGEPVLLPHAPDSWLDVLFQAAAEATEQAVFKALFLAEPIVGREGRRRLSIREALPEWREIVGKEALCAF</sequence>